<reference evidence="9" key="1">
    <citation type="submission" date="2021-01" db="EMBL/GenBank/DDBJ databases">
        <authorList>
            <person name="Li R."/>
            <person name="Bekaert M."/>
        </authorList>
    </citation>
    <scope>NUCLEOTIDE SEQUENCE</scope>
    <source>
        <strain evidence="9">Farmed</strain>
    </source>
</reference>
<keyword evidence="7 8" id="KW-0472">Membrane</keyword>
<feature type="transmembrane region" description="Helical" evidence="8">
    <location>
        <begin position="77"/>
        <end position="95"/>
    </location>
</feature>
<keyword evidence="4" id="KW-0337">GPI-anchor biosynthesis</keyword>
<comment type="caution">
    <text evidence="9">The sequence shown here is derived from an EMBL/GenBank/DDBJ whole genome shotgun (WGS) entry which is preliminary data.</text>
</comment>
<evidence type="ECO:0000256" key="6">
    <source>
        <dbReference type="ARBA" id="ARBA00022989"/>
    </source>
</evidence>
<dbReference type="InterPro" id="IPR009450">
    <property type="entry name" value="Plno_GlcNAc_GPI2"/>
</dbReference>
<evidence type="ECO:0000256" key="3">
    <source>
        <dbReference type="ARBA" id="ARBA00008321"/>
    </source>
</evidence>
<comment type="pathway">
    <text evidence="2">Glycolipid biosynthesis; glycosylphosphatidylinositol-anchor biosynthesis.</text>
</comment>
<feature type="transmembrane region" description="Helical" evidence="8">
    <location>
        <begin position="166"/>
        <end position="189"/>
    </location>
</feature>
<evidence type="ECO:0000256" key="2">
    <source>
        <dbReference type="ARBA" id="ARBA00004687"/>
    </source>
</evidence>
<keyword evidence="10" id="KW-1185">Reference proteome</keyword>
<dbReference type="PIRSF" id="PIRSF016104">
    <property type="entry name" value="GPI2"/>
    <property type="match status" value="1"/>
</dbReference>
<name>A0A812BH06_ACAPH</name>
<dbReference type="Pfam" id="PF06432">
    <property type="entry name" value="GPI2"/>
    <property type="match status" value="1"/>
</dbReference>
<protein>
    <submittedName>
        <fullName evidence="9">PIGC</fullName>
    </submittedName>
</protein>
<sequence>METSIPATKWKKILYEDQGVNDNYVDETFLEELKKNLHVRTYDYWTAARESGTVTQQMCSVCIFVVVFIYMDEHKLSPLILYTVSSILTLIGYIIKEMITSDQEENSNKRTRLDDVKTAVMFVGFSLILCPVLVSLTQTISTDTIYCMSTVMLLSNLLFHDYGPHTAVVSSPLSLNAAIFAAVCLASRLQSPLHAFSIVTFALDIFALWPGLRIELKKKGPIYQNMMSLIVGVIASGALLSVSVIGAAIFICIHLFINFVCPAWLCRLQPYKDNIYGPWDEAVIRDLAMPVT</sequence>
<evidence type="ECO:0000256" key="5">
    <source>
        <dbReference type="ARBA" id="ARBA00022692"/>
    </source>
</evidence>
<feature type="transmembrane region" description="Helical" evidence="8">
    <location>
        <begin position="54"/>
        <end position="71"/>
    </location>
</feature>
<feature type="transmembrane region" description="Helical" evidence="8">
    <location>
        <begin position="195"/>
        <end position="214"/>
    </location>
</feature>
<feature type="transmembrane region" description="Helical" evidence="8">
    <location>
        <begin position="116"/>
        <end position="134"/>
    </location>
</feature>
<organism evidence="9 10">
    <name type="scientific">Acanthosepion pharaonis</name>
    <name type="common">Pharaoh cuttlefish</name>
    <name type="synonym">Sepia pharaonis</name>
    <dbReference type="NCBI Taxonomy" id="158019"/>
    <lineage>
        <taxon>Eukaryota</taxon>
        <taxon>Metazoa</taxon>
        <taxon>Spiralia</taxon>
        <taxon>Lophotrochozoa</taxon>
        <taxon>Mollusca</taxon>
        <taxon>Cephalopoda</taxon>
        <taxon>Coleoidea</taxon>
        <taxon>Decapodiformes</taxon>
        <taxon>Sepiida</taxon>
        <taxon>Sepiina</taxon>
        <taxon>Sepiidae</taxon>
        <taxon>Acanthosepion</taxon>
    </lineage>
</organism>
<dbReference type="PANTHER" id="PTHR12982:SF0">
    <property type="entry name" value="PHOSPHATIDYLINOSITOL N-ACETYLGLUCOSAMINYLTRANSFERASE SUBUNIT C"/>
    <property type="match status" value="1"/>
</dbReference>
<evidence type="ECO:0000256" key="7">
    <source>
        <dbReference type="ARBA" id="ARBA00023136"/>
    </source>
</evidence>
<feature type="transmembrane region" description="Helical" evidence="8">
    <location>
        <begin position="226"/>
        <end position="257"/>
    </location>
</feature>
<evidence type="ECO:0000313" key="10">
    <source>
        <dbReference type="Proteomes" id="UP000597762"/>
    </source>
</evidence>
<evidence type="ECO:0000256" key="8">
    <source>
        <dbReference type="SAM" id="Phobius"/>
    </source>
</evidence>
<dbReference type="PANTHER" id="PTHR12982">
    <property type="entry name" value="PHOSPHATIDYLINOSITOL GLYCAN, CLASS C"/>
    <property type="match status" value="1"/>
</dbReference>
<dbReference type="AlphaFoldDB" id="A0A812BH06"/>
<evidence type="ECO:0000256" key="4">
    <source>
        <dbReference type="ARBA" id="ARBA00022502"/>
    </source>
</evidence>
<dbReference type="GO" id="GO:0006506">
    <property type="term" value="P:GPI anchor biosynthetic process"/>
    <property type="evidence" value="ECO:0007669"/>
    <property type="project" value="UniProtKB-UniPathway"/>
</dbReference>
<comment type="subcellular location">
    <subcellularLocation>
        <location evidence="1">Membrane</location>
        <topology evidence="1">Multi-pass membrane protein</topology>
    </subcellularLocation>
</comment>
<comment type="similarity">
    <text evidence="3">Belongs to the PIGC family.</text>
</comment>
<dbReference type="GO" id="GO:0000506">
    <property type="term" value="C:glycosylphosphatidylinositol-N-acetylglucosaminyltransferase (GPI-GnT) complex"/>
    <property type="evidence" value="ECO:0007669"/>
    <property type="project" value="TreeGrafter"/>
</dbReference>
<dbReference type="UniPathway" id="UPA00196"/>
<keyword evidence="6 8" id="KW-1133">Transmembrane helix</keyword>
<dbReference type="Proteomes" id="UP000597762">
    <property type="component" value="Unassembled WGS sequence"/>
</dbReference>
<accession>A0A812BH06</accession>
<proteinExistence type="inferred from homology"/>
<keyword evidence="5 8" id="KW-0812">Transmembrane</keyword>
<evidence type="ECO:0000256" key="1">
    <source>
        <dbReference type="ARBA" id="ARBA00004141"/>
    </source>
</evidence>
<dbReference type="OrthoDB" id="196709at2759"/>
<dbReference type="EMBL" id="CAHIKZ030000611">
    <property type="protein sequence ID" value="CAE1229249.1"/>
    <property type="molecule type" value="Genomic_DNA"/>
</dbReference>
<evidence type="ECO:0000313" key="9">
    <source>
        <dbReference type="EMBL" id="CAE1229249.1"/>
    </source>
</evidence>
<gene>
    <name evidence="9" type="ORF">SPHA_17204</name>
</gene>